<keyword evidence="3" id="KW-1185">Reference proteome</keyword>
<feature type="region of interest" description="Disordered" evidence="1">
    <location>
        <begin position="306"/>
        <end position="366"/>
    </location>
</feature>
<proteinExistence type="predicted"/>
<feature type="region of interest" description="Disordered" evidence="1">
    <location>
        <begin position="74"/>
        <end position="145"/>
    </location>
</feature>
<dbReference type="AlphaFoldDB" id="A0A9P5TTT0"/>
<feature type="region of interest" description="Disordered" evidence="1">
    <location>
        <begin position="379"/>
        <end position="398"/>
    </location>
</feature>
<feature type="compositionally biased region" description="Acidic residues" evidence="1">
    <location>
        <begin position="225"/>
        <end position="234"/>
    </location>
</feature>
<feature type="compositionally biased region" description="Polar residues" evidence="1">
    <location>
        <begin position="355"/>
        <end position="366"/>
    </location>
</feature>
<protein>
    <submittedName>
        <fullName evidence="2">Uncharacterized protein</fullName>
    </submittedName>
</protein>
<sequence>MPKASSRAPLPTSSSDFALPSSSASSPGASSSSLTLDDPTFLFHRLRRSSFYQKAGYLSDTRLHSPLASSFTLHGRRRSQNSFVTEESESDKDRMMTDSPNSSETHTPPLKVPGNSEEDLNAKAPTRQPPLTPPRKRSSASLDAADMPTIFNRRLSFPLKQPRILNLLAESRPEDTEIKSEAAFQKLVASVSELPLQPRTPRSFVDRGRYPEEVGQEETTREETPSDDEPETEEGPFAFSAPSGTQPINIRRLTHTPSGSIAGSVNGDDTGMSISETSSSFGATAMDVDQPLGSPLLTSIGANSINQWRYTPPPTASAVRSNKRKLDDRFDPYPTSSKRRAVSPSLHHLRDNHQHANSPISRSNGSRLPIAIPVTIPPSAASSATSSPTISSNFSFPRGISITSSPTLRATISMPSPILRPLTRRRDEEEEREIEGAGEAVNGLTIKADTKLAQPDEVVEKQKAPGPLS</sequence>
<name>A0A9P5TTT0_GYMJU</name>
<feature type="compositionally biased region" description="Basic and acidic residues" evidence="1">
    <location>
        <begin position="204"/>
        <end position="224"/>
    </location>
</feature>
<evidence type="ECO:0000313" key="2">
    <source>
        <dbReference type="EMBL" id="KAF8913061.1"/>
    </source>
</evidence>
<dbReference type="OrthoDB" id="5396103at2759"/>
<feature type="compositionally biased region" description="Low complexity" evidence="1">
    <location>
        <begin position="11"/>
        <end position="33"/>
    </location>
</feature>
<reference evidence="2" key="1">
    <citation type="submission" date="2020-11" db="EMBL/GenBank/DDBJ databases">
        <authorList>
            <consortium name="DOE Joint Genome Institute"/>
            <person name="Ahrendt S."/>
            <person name="Riley R."/>
            <person name="Andreopoulos W."/>
            <person name="LaButti K."/>
            <person name="Pangilinan J."/>
            <person name="Ruiz-duenas F.J."/>
            <person name="Barrasa J.M."/>
            <person name="Sanchez-Garcia M."/>
            <person name="Camarero S."/>
            <person name="Miyauchi S."/>
            <person name="Serrano A."/>
            <person name="Linde D."/>
            <person name="Babiker R."/>
            <person name="Drula E."/>
            <person name="Ayuso-Fernandez I."/>
            <person name="Pacheco R."/>
            <person name="Padilla G."/>
            <person name="Ferreira P."/>
            <person name="Barriuso J."/>
            <person name="Kellner H."/>
            <person name="Castanera R."/>
            <person name="Alfaro M."/>
            <person name="Ramirez L."/>
            <person name="Pisabarro A.G."/>
            <person name="Kuo A."/>
            <person name="Tritt A."/>
            <person name="Lipzen A."/>
            <person name="He G."/>
            <person name="Yan M."/>
            <person name="Ng V."/>
            <person name="Cullen D."/>
            <person name="Martin F."/>
            <person name="Rosso M.-N."/>
            <person name="Henrissat B."/>
            <person name="Hibbett D."/>
            <person name="Martinez A.T."/>
            <person name="Grigoriev I.V."/>
        </authorList>
    </citation>
    <scope>NUCLEOTIDE SEQUENCE</scope>
    <source>
        <strain evidence="2">AH 44721</strain>
    </source>
</reference>
<comment type="caution">
    <text evidence="2">The sequence shown here is derived from an EMBL/GenBank/DDBJ whole genome shotgun (WGS) entry which is preliminary data.</text>
</comment>
<feature type="compositionally biased region" description="Low complexity" evidence="1">
    <location>
        <begin position="379"/>
        <end position="392"/>
    </location>
</feature>
<dbReference type="EMBL" id="JADNYJ010000002">
    <property type="protein sequence ID" value="KAF8913061.1"/>
    <property type="molecule type" value="Genomic_DNA"/>
</dbReference>
<evidence type="ECO:0000313" key="3">
    <source>
        <dbReference type="Proteomes" id="UP000724874"/>
    </source>
</evidence>
<organism evidence="2 3">
    <name type="scientific">Gymnopilus junonius</name>
    <name type="common">Spectacular rustgill mushroom</name>
    <name type="synonym">Gymnopilus spectabilis subsp. junonius</name>
    <dbReference type="NCBI Taxonomy" id="109634"/>
    <lineage>
        <taxon>Eukaryota</taxon>
        <taxon>Fungi</taxon>
        <taxon>Dikarya</taxon>
        <taxon>Basidiomycota</taxon>
        <taxon>Agaricomycotina</taxon>
        <taxon>Agaricomycetes</taxon>
        <taxon>Agaricomycetidae</taxon>
        <taxon>Agaricales</taxon>
        <taxon>Agaricineae</taxon>
        <taxon>Hymenogastraceae</taxon>
        <taxon>Gymnopilus</taxon>
    </lineage>
</organism>
<dbReference type="Proteomes" id="UP000724874">
    <property type="component" value="Unassembled WGS sequence"/>
</dbReference>
<gene>
    <name evidence="2" type="ORF">CPB84DRAFT_1760258</name>
</gene>
<feature type="region of interest" description="Disordered" evidence="1">
    <location>
        <begin position="1"/>
        <end position="36"/>
    </location>
</feature>
<feature type="region of interest" description="Disordered" evidence="1">
    <location>
        <begin position="198"/>
        <end position="277"/>
    </location>
</feature>
<accession>A0A9P5TTT0</accession>
<feature type="region of interest" description="Disordered" evidence="1">
    <location>
        <begin position="407"/>
        <end position="469"/>
    </location>
</feature>
<evidence type="ECO:0000256" key="1">
    <source>
        <dbReference type="SAM" id="MobiDB-lite"/>
    </source>
</evidence>